<dbReference type="PANTHER" id="PTHR15503">
    <property type="entry name" value="LDOC1 RELATED"/>
    <property type="match status" value="1"/>
</dbReference>
<protein>
    <submittedName>
        <fullName evidence="1">Uncharacterized protein</fullName>
    </submittedName>
</protein>
<accession>A0AAF0QE95</accession>
<name>A0AAF0QE95_SOLVR</name>
<keyword evidence="2" id="KW-1185">Reference proteome</keyword>
<evidence type="ECO:0000313" key="2">
    <source>
        <dbReference type="Proteomes" id="UP001234989"/>
    </source>
</evidence>
<dbReference type="PANTHER" id="PTHR15503:SF45">
    <property type="entry name" value="RNA-DIRECTED DNA POLYMERASE HOMOLOG"/>
    <property type="match status" value="1"/>
</dbReference>
<gene>
    <name evidence="1" type="ORF">MTR67_012311</name>
</gene>
<dbReference type="InterPro" id="IPR032567">
    <property type="entry name" value="RTL1-rel"/>
</dbReference>
<dbReference type="InterPro" id="IPR043502">
    <property type="entry name" value="DNA/RNA_pol_sf"/>
</dbReference>
<organism evidence="1 2">
    <name type="scientific">Solanum verrucosum</name>
    <dbReference type="NCBI Taxonomy" id="315347"/>
    <lineage>
        <taxon>Eukaryota</taxon>
        <taxon>Viridiplantae</taxon>
        <taxon>Streptophyta</taxon>
        <taxon>Embryophyta</taxon>
        <taxon>Tracheophyta</taxon>
        <taxon>Spermatophyta</taxon>
        <taxon>Magnoliopsida</taxon>
        <taxon>eudicotyledons</taxon>
        <taxon>Gunneridae</taxon>
        <taxon>Pentapetalae</taxon>
        <taxon>asterids</taxon>
        <taxon>lamiids</taxon>
        <taxon>Solanales</taxon>
        <taxon>Solanaceae</taxon>
        <taxon>Solanoideae</taxon>
        <taxon>Solaneae</taxon>
        <taxon>Solanum</taxon>
    </lineage>
</organism>
<dbReference type="EMBL" id="CP133614">
    <property type="protein sequence ID" value="WMV18926.1"/>
    <property type="molecule type" value="Genomic_DNA"/>
</dbReference>
<dbReference type="Gene3D" id="3.10.10.10">
    <property type="entry name" value="HIV Type 1 Reverse Transcriptase, subunit A, domain 1"/>
    <property type="match status" value="1"/>
</dbReference>
<dbReference type="AlphaFoldDB" id="A0AAF0QE95"/>
<dbReference type="Proteomes" id="UP001234989">
    <property type="component" value="Chromosome 3"/>
</dbReference>
<proteinExistence type="predicted"/>
<dbReference type="SUPFAM" id="SSF56672">
    <property type="entry name" value="DNA/RNA polymerases"/>
    <property type="match status" value="1"/>
</dbReference>
<sequence length="108" mass="12441">MEMTPISCTDIQRIEVEYLKDEAEKKKAAPVDTSPREIDFGIDLLPDTQPISIPPYRMAPTELKELKEKLKDLLDKGFIQLSISPWVFRCYLLERRMGLLECALISVN</sequence>
<evidence type="ECO:0000313" key="1">
    <source>
        <dbReference type="EMBL" id="WMV18926.1"/>
    </source>
</evidence>
<reference evidence="1" key="1">
    <citation type="submission" date="2023-08" db="EMBL/GenBank/DDBJ databases">
        <title>A de novo genome assembly of Solanum verrucosum Schlechtendal, a Mexican diploid species geographically isolated from the other diploid A-genome species in potato relatives.</title>
        <authorList>
            <person name="Hosaka K."/>
        </authorList>
    </citation>
    <scope>NUCLEOTIDE SEQUENCE</scope>
    <source>
        <tissue evidence="1">Young leaves</tissue>
    </source>
</reference>